<feature type="domain" description="DUF8175" evidence="3">
    <location>
        <begin position="100"/>
        <end position="254"/>
    </location>
</feature>
<feature type="transmembrane region" description="Helical" evidence="2">
    <location>
        <begin position="48"/>
        <end position="66"/>
    </location>
</feature>
<name>A0ABM8A3B4_STRNI</name>
<feature type="compositionally biased region" description="Low complexity" evidence="1">
    <location>
        <begin position="70"/>
        <end position="107"/>
    </location>
</feature>
<organism evidence="4 5">
    <name type="scientific">Streptomyces nigrescens</name>
    <dbReference type="NCBI Taxonomy" id="1920"/>
    <lineage>
        <taxon>Bacteria</taxon>
        <taxon>Bacillati</taxon>
        <taxon>Actinomycetota</taxon>
        <taxon>Actinomycetes</taxon>
        <taxon>Kitasatosporales</taxon>
        <taxon>Streptomycetaceae</taxon>
        <taxon>Streptomyces</taxon>
    </lineage>
</organism>
<evidence type="ECO:0000259" key="3">
    <source>
        <dbReference type="Pfam" id="PF26526"/>
    </source>
</evidence>
<feature type="compositionally biased region" description="Low complexity" evidence="1">
    <location>
        <begin position="33"/>
        <end position="44"/>
    </location>
</feature>
<dbReference type="Proteomes" id="UP001059597">
    <property type="component" value="Chromosome"/>
</dbReference>
<accession>A0ABM8A3B4</accession>
<keyword evidence="2" id="KW-0472">Membrane</keyword>
<proteinExistence type="predicted"/>
<keyword evidence="2" id="KW-0812">Transmembrane</keyword>
<feature type="region of interest" description="Disordered" evidence="1">
    <location>
        <begin position="1"/>
        <end position="44"/>
    </location>
</feature>
<evidence type="ECO:0000256" key="2">
    <source>
        <dbReference type="SAM" id="Phobius"/>
    </source>
</evidence>
<sequence length="285" mass="29375">MSLSDDGGYGGDGHRGPETGQTRTRLPDSGADPYGPGRRPRSGLSSRNLITVVGVIVLLLAAIAFANRGDSGSTGSDTSGDSPKNAPGPARPTTPTGTKPVTTKNGGIAAGFPKTEQGAQSAAANVAVTLVSADMLKPGPRHAIVKQAFVPAKVDEMQGKLDAAYSTSFLKKLGLDANGNAAAGMTYISRTVPVGTKLVKLGGDTANLEVWCTGLYGTAGVKSTTPVTSDWFTLRLQLKWTSGDWKVEGFSQQDGPAPVNGDDKTSSADQIAKAVEQYGGFTYAR</sequence>
<evidence type="ECO:0000313" key="5">
    <source>
        <dbReference type="Proteomes" id="UP001059597"/>
    </source>
</evidence>
<evidence type="ECO:0000313" key="4">
    <source>
        <dbReference type="EMBL" id="BDM73006.1"/>
    </source>
</evidence>
<keyword evidence="2" id="KW-1133">Transmembrane helix</keyword>
<dbReference type="EMBL" id="AP026073">
    <property type="protein sequence ID" value="BDM73006.1"/>
    <property type="molecule type" value="Genomic_DNA"/>
</dbReference>
<feature type="region of interest" description="Disordered" evidence="1">
    <location>
        <begin position="70"/>
        <end position="113"/>
    </location>
</feature>
<dbReference type="InterPro" id="IPR058488">
    <property type="entry name" value="DUF8175"/>
</dbReference>
<gene>
    <name evidence="4" type="ORF">HEK616_64930</name>
</gene>
<evidence type="ECO:0000256" key="1">
    <source>
        <dbReference type="SAM" id="MobiDB-lite"/>
    </source>
</evidence>
<reference evidence="4" key="1">
    <citation type="submission" date="2022-06" db="EMBL/GenBank/DDBJ databases">
        <title>Complete genome sequence of Streptomyces nigrescens HEK616.</title>
        <authorList>
            <person name="Asamizu S."/>
            <person name="Onaka H."/>
        </authorList>
    </citation>
    <scope>NUCLEOTIDE SEQUENCE</scope>
    <source>
        <strain evidence="4">HEK616</strain>
    </source>
</reference>
<protein>
    <recommendedName>
        <fullName evidence="3">DUF8175 domain-containing protein</fullName>
    </recommendedName>
</protein>
<dbReference type="RefSeq" id="WP_261956320.1">
    <property type="nucleotide sequence ID" value="NZ_AP026073.1"/>
</dbReference>
<dbReference type="Pfam" id="PF26526">
    <property type="entry name" value="DUF8175"/>
    <property type="match status" value="1"/>
</dbReference>
<keyword evidence="5" id="KW-1185">Reference proteome</keyword>